<dbReference type="Proteomes" id="UP001198571">
    <property type="component" value="Unassembled WGS sequence"/>
</dbReference>
<protein>
    <submittedName>
        <fullName evidence="2">Uncharacterized protein</fullName>
    </submittedName>
</protein>
<gene>
    <name evidence="2" type="ORF">H0485_17180</name>
</gene>
<evidence type="ECO:0000313" key="2">
    <source>
        <dbReference type="EMBL" id="MCB5411728.1"/>
    </source>
</evidence>
<feature type="region of interest" description="Disordered" evidence="1">
    <location>
        <begin position="548"/>
        <end position="581"/>
    </location>
</feature>
<feature type="region of interest" description="Disordered" evidence="1">
    <location>
        <begin position="381"/>
        <end position="414"/>
    </location>
</feature>
<keyword evidence="3" id="KW-1185">Reference proteome</keyword>
<name>A0ABS8CQU2_9RHOB</name>
<reference evidence="2 3" key="1">
    <citation type="submission" date="2020-07" db="EMBL/GenBank/DDBJ databases">
        <title>Pseudogemmobacter sp. nov., isolated from poultry manure in Taiwan.</title>
        <authorList>
            <person name="Lin S.-Y."/>
            <person name="Tang Y.-S."/>
            <person name="Young C.-C."/>
        </authorList>
    </citation>
    <scope>NUCLEOTIDE SEQUENCE [LARGE SCALE GENOMIC DNA]</scope>
    <source>
        <strain evidence="2 3">CC-YST710</strain>
    </source>
</reference>
<evidence type="ECO:0000256" key="1">
    <source>
        <dbReference type="SAM" id="MobiDB-lite"/>
    </source>
</evidence>
<dbReference type="EMBL" id="JACDXX010000019">
    <property type="protein sequence ID" value="MCB5411728.1"/>
    <property type="molecule type" value="Genomic_DNA"/>
</dbReference>
<dbReference type="RefSeq" id="WP_226937179.1">
    <property type="nucleotide sequence ID" value="NZ_JACDXX010000019.1"/>
</dbReference>
<feature type="region of interest" description="Disordered" evidence="1">
    <location>
        <begin position="593"/>
        <end position="623"/>
    </location>
</feature>
<comment type="caution">
    <text evidence="2">The sequence shown here is derived from an EMBL/GenBank/DDBJ whole genome shotgun (WGS) entry which is preliminary data.</text>
</comment>
<organism evidence="2 3">
    <name type="scientific">Pseudogemmobacter faecipullorum</name>
    <dbReference type="NCBI Taxonomy" id="2755041"/>
    <lineage>
        <taxon>Bacteria</taxon>
        <taxon>Pseudomonadati</taxon>
        <taxon>Pseudomonadota</taxon>
        <taxon>Alphaproteobacteria</taxon>
        <taxon>Rhodobacterales</taxon>
        <taxon>Paracoccaceae</taxon>
        <taxon>Pseudogemmobacter</taxon>
    </lineage>
</organism>
<feature type="compositionally biased region" description="Acidic residues" evidence="1">
    <location>
        <begin position="548"/>
        <end position="562"/>
    </location>
</feature>
<sequence>MEESEVKALVFKLPVRLQSPIIGEALSGDKQVFKLHITECNRGYDHELTGVTHLFLGDPSVSRFTSAFNIVSVPNSDGSAEANSQRDLIRDYPDLFSEWFTLRDQAIPVDADDLGLFDLASSRLVGAAIRFMANVIDPTYTTHSCVVVPDVIAALFYEAGGLTTKQSGYGVKLDWLVQECFPRFGTYDVEKSRVFDIYRMEDGNAVDGVIPPLKDYGIEYTILPRTRAVVFALEQLEPQRLAPIFATAEQGHLTGEASELNQWFVTIWRYTPSAKEAEKSQLEPLMVLEVSNVSLGHGESITGYLDNEERVALESRIGPLSGDIPLLCAYADNGEMLNAETFSQTNNYPAPFVEMPSEAANVSVNAAAFCLKYGQPWIGQAADNEPEKSGIEEVKSESEAPENGSEVLTNEQPTETVEAAVQAADEDDDGMPVEPAELSDELRNALHALTSAVANTLLNKFAYKLCLDVFDPPLTDDSNLWAHLFIAANEEQKLTDAGLSYLIGHFNITDANADPANYSEDAYADLWDKNLDDSIECLAYALYAAENASDEANETEPAEDENTGAGGSDTSQSSADEGGAEVKADAIAEANKSENAAPEQNPLPQADSKLSQDSKEDTEEPDETHKMALGDVAKAMGVQSDAGGFDSSALGKVLAVPTPELANPDLHRFTAIFSGVVTKHLKSKIGLSEADLALWFEQIAKAVWLVKEGRLAEELTEDDLSENVEAPLTDADELMLQFAAVMTFGEIVRKTKAVTAGRGRGKVRLPEGTKFKLTMLEGINFKRLLADAATLSRSSLSPLLKPEEVEAILSRWSNQLAEQIPALGDDHPFYNSELVTIALSAMVKACREETNGSDETAFALRLRSGDLVDAPMHLLPEAWAFMTPENFKAVLEAPSSPDAEALMAEAQAMKSAYDWFTANVPAEVEGTYGEAEITTAYEAARWKFTAEQTVPSEDTEKTEIEDCKRAIAVLLNTPFQGAL</sequence>
<evidence type="ECO:0000313" key="3">
    <source>
        <dbReference type="Proteomes" id="UP001198571"/>
    </source>
</evidence>
<proteinExistence type="predicted"/>
<accession>A0ABS8CQU2</accession>
<feature type="compositionally biased region" description="Basic and acidic residues" evidence="1">
    <location>
        <begin position="385"/>
        <end position="398"/>
    </location>
</feature>